<dbReference type="Proteomes" id="UP000293535">
    <property type="component" value="Unassembled WGS sequence"/>
</dbReference>
<comment type="caution">
    <text evidence="1">The sequence shown here is derived from an EMBL/GenBank/DDBJ whole genome shotgun (WGS) entry which is preliminary data.</text>
</comment>
<reference evidence="1 2" key="1">
    <citation type="submission" date="2018-12" db="EMBL/GenBank/DDBJ databases">
        <title>Draft genome sequence of Haloarcula hispinica strain 18.1, an halophilic archaeon isolated from Chott El Jerid of Southern Tunisia.</title>
        <authorList>
            <person name="Najjari A."/>
            <person name="Ben Dhia O."/>
            <person name="Ferjani R."/>
            <person name="Mahjoubi M."/>
            <person name="Sghaier H."/>
            <person name="Elshahed M."/>
            <person name="Ouzari H.I."/>
            <person name="Cherid A."/>
            <person name="Youssef N."/>
        </authorList>
    </citation>
    <scope>NUCLEOTIDE SEQUENCE [LARGE SCALE GENOMIC DNA]</scope>
    <source>
        <strain evidence="1 2">18.1</strain>
    </source>
</reference>
<evidence type="ECO:0000313" key="1">
    <source>
        <dbReference type="EMBL" id="RYJ11236.1"/>
    </source>
</evidence>
<sequence length="233" mass="25828">MQSGTLYLCDSLSTGLDDFRATVALPQQAPVDSVSEGIDIRDSKKTEDGVLIQSGDAAAEELIEDEVTQITDSRISNRTKETINANFGTFTYSSDGILIVGGGSSFIPQIISEHTEINAQSSKIDINSYFDFLRSVHGPDDVEVWKVGFEEKRTNADNGVLHGSDLMNDSELKPLLESSEKTQLGVEFQFRGERINLYVAESGYFDIYEPTNYPDKQVVEFLQDQLTQFATTE</sequence>
<evidence type="ECO:0000313" key="2">
    <source>
        <dbReference type="Proteomes" id="UP000293535"/>
    </source>
</evidence>
<proteinExistence type="predicted"/>
<name>A0A482T6P8_HALHI</name>
<accession>A0A482T6P8</accession>
<dbReference type="EMBL" id="RZIG01000002">
    <property type="protein sequence ID" value="RYJ11236.1"/>
    <property type="molecule type" value="Genomic_DNA"/>
</dbReference>
<protein>
    <submittedName>
        <fullName evidence="1">Uncharacterized protein</fullName>
    </submittedName>
</protein>
<gene>
    <name evidence="1" type="ORF">ELS20_15440</name>
</gene>
<dbReference type="AlphaFoldDB" id="A0A482T6P8"/>
<organism evidence="1 2">
    <name type="scientific">Haloarcula hispanica</name>
    <dbReference type="NCBI Taxonomy" id="51589"/>
    <lineage>
        <taxon>Archaea</taxon>
        <taxon>Methanobacteriati</taxon>
        <taxon>Methanobacteriota</taxon>
        <taxon>Stenosarchaea group</taxon>
        <taxon>Halobacteria</taxon>
        <taxon>Halobacteriales</taxon>
        <taxon>Haloarculaceae</taxon>
        <taxon>Haloarcula</taxon>
    </lineage>
</organism>
<dbReference type="RefSeq" id="WP_129756007.1">
    <property type="nucleotide sequence ID" value="NZ_JAFKAA010000002.1"/>
</dbReference>